<sequence>MGAERSFCICVALLIANSDSLATLTQLLQQCNPKHIKISRLRLEYFCTGLHCKTVATNMSCVNPTYRGVGGGAYAAGGRNSMCINDSFLMAVVSPKFKSDGNKGLDFPGNCFLSISPPALCF</sequence>
<reference evidence="1" key="1">
    <citation type="submission" date="2021-08" db="EMBL/GenBank/DDBJ databases">
        <title>The first chromosome-level gecko genome reveals the dynamic sex chromosomes of Neotropical dwarf geckos (Sphaerodactylidae: Sphaerodactylus).</title>
        <authorList>
            <person name="Pinto B.J."/>
            <person name="Keating S.E."/>
            <person name="Gamble T."/>
        </authorList>
    </citation>
    <scope>NUCLEOTIDE SEQUENCE</scope>
    <source>
        <strain evidence="1">TG3544</strain>
    </source>
</reference>
<evidence type="ECO:0000313" key="2">
    <source>
        <dbReference type="Proteomes" id="UP000827872"/>
    </source>
</evidence>
<accession>A0ACB8ENI2</accession>
<dbReference type="Proteomes" id="UP000827872">
    <property type="component" value="Linkage Group LG03"/>
</dbReference>
<comment type="caution">
    <text evidence="1">The sequence shown here is derived from an EMBL/GenBank/DDBJ whole genome shotgun (WGS) entry which is preliminary data.</text>
</comment>
<name>A0ACB8ENI2_9SAUR</name>
<evidence type="ECO:0000313" key="1">
    <source>
        <dbReference type="EMBL" id="KAH7994010.1"/>
    </source>
</evidence>
<protein>
    <submittedName>
        <fullName evidence="1">Uncharacterized protein</fullName>
    </submittedName>
</protein>
<keyword evidence="2" id="KW-1185">Reference proteome</keyword>
<organism evidence="1 2">
    <name type="scientific">Sphaerodactylus townsendi</name>
    <dbReference type="NCBI Taxonomy" id="933632"/>
    <lineage>
        <taxon>Eukaryota</taxon>
        <taxon>Metazoa</taxon>
        <taxon>Chordata</taxon>
        <taxon>Craniata</taxon>
        <taxon>Vertebrata</taxon>
        <taxon>Euteleostomi</taxon>
        <taxon>Lepidosauria</taxon>
        <taxon>Squamata</taxon>
        <taxon>Bifurcata</taxon>
        <taxon>Gekkota</taxon>
        <taxon>Sphaerodactylidae</taxon>
        <taxon>Sphaerodactylus</taxon>
    </lineage>
</organism>
<proteinExistence type="predicted"/>
<dbReference type="EMBL" id="CM037616">
    <property type="protein sequence ID" value="KAH7994010.1"/>
    <property type="molecule type" value="Genomic_DNA"/>
</dbReference>
<gene>
    <name evidence="1" type="ORF">K3G42_032959</name>
</gene>